<dbReference type="AlphaFoldDB" id="A0A167FB38"/>
<dbReference type="GO" id="GO:0030686">
    <property type="term" value="C:90S preribosome"/>
    <property type="evidence" value="ECO:0007669"/>
    <property type="project" value="TreeGrafter"/>
</dbReference>
<dbReference type="GO" id="GO:0000472">
    <property type="term" value="P:endonucleolytic cleavage to generate mature 5'-end of SSU-rRNA from (SSU-rRNA, 5.8S rRNA, LSU-rRNA)"/>
    <property type="evidence" value="ECO:0007669"/>
    <property type="project" value="TreeGrafter"/>
</dbReference>
<feature type="repeat" description="WD" evidence="5">
    <location>
        <begin position="504"/>
        <end position="545"/>
    </location>
</feature>
<feature type="domain" description="U3 small nucleolar RNA-associated protein 13 C-terminal" evidence="7">
    <location>
        <begin position="653"/>
        <end position="792"/>
    </location>
</feature>
<dbReference type="Gene3D" id="2.130.10.10">
    <property type="entry name" value="YVTN repeat-like/Quinoprotein amine dehydrogenase"/>
    <property type="match status" value="3"/>
</dbReference>
<dbReference type="FunFam" id="2.130.10.10:FF:001009">
    <property type="entry name" value="Small nucleolar ribonucleoprotein complex subunit, putative"/>
    <property type="match status" value="1"/>
</dbReference>
<dbReference type="PANTHER" id="PTHR19854">
    <property type="entry name" value="TRANSDUCIN BETA-LIKE 3"/>
    <property type="match status" value="1"/>
</dbReference>
<dbReference type="PROSITE" id="PS00678">
    <property type="entry name" value="WD_REPEATS_1"/>
    <property type="match status" value="4"/>
</dbReference>
<dbReference type="PROSITE" id="PS50294">
    <property type="entry name" value="WD_REPEATS_REGION"/>
    <property type="match status" value="6"/>
</dbReference>
<dbReference type="PRINTS" id="PR00320">
    <property type="entry name" value="GPROTEINBRPT"/>
</dbReference>
<feature type="repeat" description="WD" evidence="5">
    <location>
        <begin position="146"/>
        <end position="191"/>
    </location>
</feature>
<dbReference type="GeneID" id="30034615"/>
<keyword evidence="9" id="KW-1185">Reference proteome</keyword>
<dbReference type="Pfam" id="PF00400">
    <property type="entry name" value="WD40"/>
    <property type="match status" value="10"/>
</dbReference>
<dbReference type="InterPro" id="IPR013934">
    <property type="entry name" value="Utp13_C"/>
</dbReference>
<accession>A0A167FB38</accession>
<dbReference type="SMART" id="SM00320">
    <property type="entry name" value="WD40"/>
    <property type="match status" value="11"/>
</dbReference>
<dbReference type="PROSITE" id="PS50082">
    <property type="entry name" value="WD_REPEATS_2"/>
    <property type="match status" value="7"/>
</dbReference>
<evidence type="ECO:0000256" key="2">
    <source>
        <dbReference type="ARBA" id="ARBA00022574"/>
    </source>
</evidence>
<evidence type="ECO:0000256" key="3">
    <source>
        <dbReference type="ARBA" id="ARBA00022737"/>
    </source>
</evidence>
<dbReference type="InterPro" id="IPR001680">
    <property type="entry name" value="WD40_rpt"/>
</dbReference>
<dbReference type="InterPro" id="IPR019775">
    <property type="entry name" value="WD40_repeat_CS"/>
</dbReference>
<dbReference type="Proteomes" id="UP000189580">
    <property type="component" value="Chromosome b"/>
</dbReference>
<evidence type="ECO:0000256" key="6">
    <source>
        <dbReference type="SAM" id="Coils"/>
    </source>
</evidence>
<dbReference type="SUPFAM" id="SSF50978">
    <property type="entry name" value="WD40 repeat-like"/>
    <property type="match status" value="2"/>
</dbReference>
<keyword evidence="2 5" id="KW-0853">WD repeat</keyword>
<evidence type="ECO:0000256" key="4">
    <source>
        <dbReference type="ARBA" id="ARBA00023242"/>
    </source>
</evidence>
<feature type="repeat" description="WD" evidence="5">
    <location>
        <begin position="104"/>
        <end position="145"/>
    </location>
</feature>
<feature type="repeat" description="WD" evidence="5">
    <location>
        <begin position="462"/>
        <end position="503"/>
    </location>
</feature>
<reference evidence="8 9" key="1">
    <citation type="submission" date="2016-02" db="EMBL/GenBank/DDBJ databases">
        <title>Complete genome sequence and transcriptome regulation of the pentose utilising yeast Sugiyamaella lignohabitans.</title>
        <authorList>
            <person name="Bellasio M."/>
            <person name="Peymann A."/>
            <person name="Valli M."/>
            <person name="Sipitzky M."/>
            <person name="Graf A."/>
            <person name="Sauer M."/>
            <person name="Marx H."/>
            <person name="Mattanovich D."/>
        </authorList>
    </citation>
    <scope>NUCLEOTIDE SEQUENCE [LARGE SCALE GENOMIC DNA]</scope>
    <source>
        <strain evidence="8 9">CBS 10342</strain>
    </source>
</reference>
<dbReference type="GO" id="GO:0034511">
    <property type="term" value="F:U3 snoRNA binding"/>
    <property type="evidence" value="ECO:0007669"/>
    <property type="project" value="TreeGrafter"/>
</dbReference>
<keyword evidence="6" id="KW-0175">Coiled coil</keyword>
<evidence type="ECO:0000313" key="9">
    <source>
        <dbReference type="Proteomes" id="UP000189580"/>
    </source>
</evidence>
<protein>
    <submittedName>
        <fullName evidence="8">Utp13p</fullName>
    </submittedName>
</protein>
<feature type="repeat" description="WD" evidence="5">
    <location>
        <begin position="546"/>
        <end position="587"/>
    </location>
</feature>
<evidence type="ECO:0000256" key="1">
    <source>
        <dbReference type="ARBA" id="ARBA00004604"/>
    </source>
</evidence>
<evidence type="ECO:0000259" key="7">
    <source>
        <dbReference type="Pfam" id="PF08625"/>
    </source>
</evidence>
<evidence type="ECO:0000313" key="8">
    <source>
        <dbReference type="EMBL" id="ANB15058.1"/>
    </source>
</evidence>
<dbReference type="InterPro" id="IPR036322">
    <property type="entry name" value="WD40_repeat_dom_sf"/>
</dbReference>
<feature type="coiled-coil region" evidence="6">
    <location>
        <begin position="635"/>
        <end position="662"/>
    </location>
</feature>
<feature type="repeat" description="WD" evidence="5">
    <location>
        <begin position="366"/>
        <end position="397"/>
    </location>
</feature>
<dbReference type="CDD" id="cd00200">
    <property type="entry name" value="WD40"/>
    <property type="match status" value="2"/>
</dbReference>
<evidence type="ECO:0000256" key="5">
    <source>
        <dbReference type="PROSITE-ProRule" id="PRU00221"/>
    </source>
</evidence>
<name>A0A167FB38_9ASCO</name>
<dbReference type="PANTHER" id="PTHR19854:SF15">
    <property type="entry name" value="TRANSDUCIN BETA-LIKE PROTEIN 3"/>
    <property type="match status" value="1"/>
</dbReference>
<sequence length="797" mass="87215">MELRTSFVAKSSIEPFYTGGDVSISGDLLATTLSDRVILTNLTTGKRLNVIEGDTELITALELSPSGTHLVTCSRSLQMHIYKLAASDSGDENEPLKVTKVKTVKAHESPIMVVTIDPTSSLIATGGAEGAVKVWDLNGGYATHNFRGHGGIISALKFWGQQGTTEWKLASGSDDCKVRLWDLVKSKCLAVLDNHVSIVRGLDFSPDGKTLISGGRDKVVSVWNANNGKLINTLPVSEVLETVGFVSLGDKLGFFTGGETGLVRIRSLTGELLFSQPDGNKVQLDEEVSINSIIVHDSYLYTVLSDQLITQLSIPDLEIVSRIAGNHGEIIDMCFLDDDYTKLAIATNSPEIRILSLNNPLECSILSGHTDIVISIDRSFDGKWLASAGKDNQARLWYDGKLHSVYSGHAGSIGAVALPRTPPSNDDSSVPPEFVITGSQDLTVKKWNPRSKTNAHSAVYTRKAHDKDINAIDVSPDDRLFATASQDRTAKIWDVETGETVGILRGHKRGVWTVKFSQWDKTVATGSGDKTIRLWNLNDYTCIRTFEGHTNSVLKLSYLTHGKQLVSAGGDGLVKVWEVSSGECTTTLDNHEDKVWSVAVGTRKAATPDKEDDEDGGIILSGGGDSIITVWEDISEEERVRKAEESAELVEKEQELSNYIRKGNWAKAFALALSLDHPFRLLKLLQEVHSKQEPESITGLVAVDTIIADLDHDSLVRLLQRVRDWNTNSRTSPVAQVVLHAILRYHSAEELGNITGVPKIIDSLIPYSERHYARIDDLLAESSVLEYALREMSLLRG</sequence>
<comment type="subcellular location">
    <subcellularLocation>
        <location evidence="1">Nucleus</location>
        <location evidence="1">Nucleolus</location>
    </subcellularLocation>
</comment>
<dbReference type="GO" id="GO:0032040">
    <property type="term" value="C:small-subunit processome"/>
    <property type="evidence" value="ECO:0007669"/>
    <property type="project" value="EnsemblFungi"/>
</dbReference>
<dbReference type="OrthoDB" id="5414888at2759"/>
<dbReference type="Pfam" id="PF08625">
    <property type="entry name" value="Utp13"/>
    <property type="match status" value="1"/>
</dbReference>
<organism evidence="8 9">
    <name type="scientific">Sugiyamaella lignohabitans</name>
    <dbReference type="NCBI Taxonomy" id="796027"/>
    <lineage>
        <taxon>Eukaryota</taxon>
        <taxon>Fungi</taxon>
        <taxon>Dikarya</taxon>
        <taxon>Ascomycota</taxon>
        <taxon>Saccharomycotina</taxon>
        <taxon>Dipodascomycetes</taxon>
        <taxon>Dipodascales</taxon>
        <taxon>Trichomonascaceae</taxon>
        <taxon>Sugiyamaella</taxon>
    </lineage>
</organism>
<dbReference type="KEGG" id="slb:AWJ20_2678"/>
<keyword evidence="4" id="KW-0539">Nucleus</keyword>
<dbReference type="GO" id="GO:0000480">
    <property type="term" value="P:endonucleolytic cleavage in 5'-ETS of tricistronic rRNA transcript (SSU-rRNA, 5.8S rRNA, LSU-rRNA)"/>
    <property type="evidence" value="ECO:0007669"/>
    <property type="project" value="TreeGrafter"/>
</dbReference>
<dbReference type="EMBL" id="CP014503">
    <property type="protein sequence ID" value="ANB15058.1"/>
    <property type="molecule type" value="Genomic_DNA"/>
</dbReference>
<dbReference type="RefSeq" id="XP_018737535.1">
    <property type="nucleotide sequence ID" value="XM_018879637.1"/>
</dbReference>
<proteinExistence type="predicted"/>
<dbReference type="InterPro" id="IPR015943">
    <property type="entry name" value="WD40/YVTN_repeat-like_dom_sf"/>
</dbReference>
<keyword evidence="3" id="KW-0677">Repeat</keyword>
<feature type="repeat" description="WD" evidence="5">
    <location>
        <begin position="192"/>
        <end position="233"/>
    </location>
</feature>
<dbReference type="InterPro" id="IPR020472">
    <property type="entry name" value="WD40_PAC1"/>
</dbReference>
<gene>
    <name evidence="8" type="primary">UTP13</name>
    <name evidence="8" type="ORF">AWJ20_2678</name>
</gene>